<protein>
    <submittedName>
        <fullName evidence="7">DgyrCDS1614</fullName>
    </submittedName>
</protein>
<keyword evidence="8" id="KW-1185">Reference proteome</keyword>
<dbReference type="Pfam" id="PF06916">
    <property type="entry name" value="FAM210A-B_dom"/>
    <property type="match status" value="1"/>
</dbReference>
<comment type="subcellular location">
    <subcellularLocation>
        <location evidence="1">Membrane</location>
        <topology evidence="1">Single-pass membrane protein</topology>
    </subcellularLocation>
</comment>
<keyword evidence="5" id="KW-0472">Membrane</keyword>
<name>A0A7I8VA00_9ANNE</name>
<evidence type="ECO:0000256" key="1">
    <source>
        <dbReference type="ARBA" id="ARBA00004167"/>
    </source>
</evidence>
<dbReference type="EMBL" id="CAJFCJ010000002">
    <property type="protein sequence ID" value="CAD5112393.1"/>
    <property type="molecule type" value="Genomic_DNA"/>
</dbReference>
<dbReference type="AlphaFoldDB" id="A0A7I8VA00"/>
<dbReference type="PANTHER" id="PTHR21377:SF1">
    <property type="entry name" value="PROTEIN FAM210A"/>
    <property type="match status" value="1"/>
</dbReference>
<evidence type="ECO:0000256" key="3">
    <source>
        <dbReference type="ARBA" id="ARBA00022989"/>
    </source>
</evidence>
<evidence type="ECO:0000259" key="6">
    <source>
        <dbReference type="Pfam" id="PF06916"/>
    </source>
</evidence>
<evidence type="ECO:0000256" key="5">
    <source>
        <dbReference type="ARBA" id="ARBA00023136"/>
    </source>
</evidence>
<gene>
    <name evidence="7" type="ORF">DGYR_LOCUS1547</name>
</gene>
<dbReference type="InterPro" id="IPR045866">
    <property type="entry name" value="FAM210A/B-like"/>
</dbReference>
<dbReference type="PANTHER" id="PTHR21377">
    <property type="entry name" value="PROTEIN FAM210B, MITOCHONDRIAL"/>
    <property type="match status" value="1"/>
</dbReference>
<reference evidence="7 8" key="1">
    <citation type="submission" date="2020-08" db="EMBL/GenBank/DDBJ databases">
        <authorList>
            <person name="Hejnol A."/>
        </authorList>
    </citation>
    <scope>NUCLEOTIDE SEQUENCE [LARGE SCALE GENOMIC DNA]</scope>
</reference>
<evidence type="ECO:0000313" key="8">
    <source>
        <dbReference type="Proteomes" id="UP000549394"/>
    </source>
</evidence>
<feature type="domain" description="DUF1279" evidence="6">
    <location>
        <begin position="58"/>
        <end position="143"/>
    </location>
</feature>
<keyword evidence="2" id="KW-0812">Transmembrane</keyword>
<dbReference type="GO" id="GO:0016020">
    <property type="term" value="C:membrane"/>
    <property type="evidence" value="ECO:0007669"/>
    <property type="project" value="UniProtKB-SubCell"/>
</dbReference>
<accession>A0A7I8VA00</accession>
<keyword evidence="3" id="KW-1133">Transmembrane helix</keyword>
<dbReference type="Proteomes" id="UP000549394">
    <property type="component" value="Unassembled WGS sequence"/>
</dbReference>
<evidence type="ECO:0000313" key="7">
    <source>
        <dbReference type="EMBL" id="CAD5112393.1"/>
    </source>
</evidence>
<dbReference type="OrthoDB" id="5874039at2759"/>
<dbReference type="InterPro" id="IPR009688">
    <property type="entry name" value="FAM210A/B-like_dom"/>
</dbReference>
<keyword evidence="4" id="KW-0175">Coiled coil</keyword>
<proteinExistence type="predicted"/>
<evidence type="ECO:0000256" key="4">
    <source>
        <dbReference type="ARBA" id="ARBA00023054"/>
    </source>
</evidence>
<sequence length="192" mass="21907">MIRSLNGLARCYTRTFMKQTSNTLYLHSRLPCKVEPLFIQSKSFSLGGGDENQKGLFQRFKDAYKQYGKTLVAVHVVTSCVWFTSFYSAAHYGLDITPILERFLEPETIEKAQNSPLGHAAIAYLMYKLVTPARYAVTIGGTQVTVKQLKRMGVWKEIDEKEKLGSLLREGKDNVKDKMNTKIKQAREKMNK</sequence>
<organism evidence="7 8">
    <name type="scientific">Dimorphilus gyrociliatus</name>
    <dbReference type="NCBI Taxonomy" id="2664684"/>
    <lineage>
        <taxon>Eukaryota</taxon>
        <taxon>Metazoa</taxon>
        <taxon>Spiralia</taxon>
        <taxon>Lophotrochozoa</taxon>
        <taxon>Annelida</taxon>
        <taxon>Polychaeta</taxon>
        <taxon>Polychaeta incertae sedis</taxon>
        <taxon>Dinophilidae</taxon>
        <taxon>Dimorphilus</taxon>
    </lineage>
</organism>
<evidence type="ECO:0000256" key="2">
    <source>
        <dbReference type="ARBA" id="ARBA00022692"/>
    </source>
</evidence>
<comment type="caution">
    <text evidence="7">The sequence shown here is derived from an EMBL/GenBank/DDBJ whole genome shotgun (WGS) entry which is preliminary data.</text>
</comment>
<dbReference type="GO" id="GO:0005739">
    <property type="term" value="C:mitochondrion"/>
    <property type="evidence" value="ECO:0007669"/>
    <property type="project" value="TreeGrafter"/>
</dbReference>